<evidence type="ECO:0000259" key="5">
    <source>
        <dbReference type="SMART" id="SM00062"/>
    </source>
</evidence>
<comment type="similarity">
    <text evidence="1">Belongs to the bacterial solute-binding protein 3 family.</text>
</comment>
<protein>
    <submittedName>
        <fullName evidence="6">Polar amino acid transport system substrate-binding protein</fullName>
    </submittedName>
</protein>
<sequence length="304" mass="33597">MNLKISRRAAAVLTAMALFAGIASEAARADSLARIRASHTLTLGFLAGNAPFSDGDEQHASGYTIELCQAIAEQLRQQPGLGDLQLRYQPLTLDKALDTLRAGQVDIICSPMVETLQRRETLSFSLPVFTAGLGVIVRRDAPQSLLAPLSGQPIEHGPTWRATINQGLSKHSFAVLRGTTTVEWARQRIRELGLQSRLEEVDNYAEGVRQVDAREVDAFFGDRMVLLNLQTRQADPQALWVPEKLFVMSRVALALPRNDDDFRLLVDTALSQAMRGPAGEARYQRYFGAPSELSRTLFQLYPLP</sequence>
<dbReference type="SMART" id="SM00062">
    <property type="entry name" value="PBPb"/>
    <property type="match status" value="1"/>
</dbReference>
<proteinExistence type="inferred from homology"/>
<feature type="chain" id="PRO_5011489643" evidence="4">
    <location>
        <begin position="30"/>
        <end position="304"/>
    </location>
</feature>
<dbReference type="GO" id="GO:0006865">
    <property type="term" value="P:amino acid transport"/>
    <property type="evidence" value="ECO:0007669"/>
    <property type="project" value="TreeGrafter"/>
</dbReference>
<evidence type="ECO:0000313" key="7">
    <source>
        <dbReference type="Proteomes" id="UP000199636"/>
    </source>
</evidence>
<dbReference type="PANTHER" id="PTHR30085:SF6">
    <property type="entry name" value="ABC TRANSPORTER GLUTAMINE-BINDING PROTEIN GLNH"/>
    <property type="match status" value="1"/>
</dbReference>
<accession>A0A1G8I5L3</accession>
<gene>
    <name evidence="6" type="ORF">SAMN05216272_10635</name>
</gene>
<dbReference type="CDD" id="cd13688">
    <property type="entry name" value="PBP2_GltI_DEBP"/>
    <property type="match status" value="1"/>
</dbReference>
<keyword evidence="3 4" id="KW-0732">Signal</keyword>
<dbReference type="Proteomes" id="UP000199636">
    <property type="component" value="Unassembled WGS sequence"/>
</dbReference>
<dbReference type="Gene3D" id="3.40.190.10">
    <property type="entry name" value="Periplasmic binding protein-like II"/>
    <property type="match status" value="2"/>
</dbReference>
<keyword evidence="7" id="KW-1185">Reference proteome</keyword>
<dbReference type="GO" id="GO:0030288">
    <property type="term" value="C:outer membrane-bounded periplasmic space"/>
    <property type="evidence" value="ECO:0007669"/>
    <property type="project" value="TreeGrafter"/>
</dbReference>
<feature type="signal peptide" evidence="4">
    <location>
        <begin position="1"/>
        <end position="29"/>
    </location>
</feature>
<reference evidence="7" key="1">
    <citation type="submission" date="2016-10" db="EMBL/GenBank/DDBJ databases">
        <authorList>
            <person name="Varghese N."/>
            <person name="Submissions S."/>
        </authorList>
    </citation>
    <scope>NUCLEOTIDE SEQUENCE [LARGE SCALE GENOMIC DNA]</scope>
    <source>
        <strain evidence="7">CCM 7469</strain>
    </source>
</reference>
<dbReference type="Pfam" id="PF00497">
    <property type="entry name" value="SBP_bac_3"/>
    <property type="match status" value="1"/>
</dbReference>
<evidence type="ECO:0000256" key="3">
    <source>
        <dbReference type="ARBA" id="ARBA00022729"/>
    </source>
</evidence>
<dbReference type="EMBL" id="FNDS01000006">
    <property type="protein sequence ID" value="SDI14041.1"/>
    <property type="molecule type" value="Genomic_DNA"/>
</dbReference>
<dbReference type="SUPFAM" id="SSF53850">
    <property type="entry name" value="Periplasmic binding protein-like II"/>
    <property type="match status" value="1"/>
</dbReference>
<dbReference type="AlphaFoldDB" id="A0A1G8I5L3"/>
<name>A0A1G8I5L3_9PSED</name>
<feature type="domain" description="Solute-binding protein family 3/N-terminal" evidence="5">
    <location>
        <begin position="40"/>
        <end position="290"/>
    </location>
</feature>
<dbReference type="RefSeq" id="WP_244507202.1">
    <property type="nucleotide sequence ID" value="NZ_FNDS01000006.1"/>
</dbReference>
<dbReference type="InterPro" id="IPR051455">
    <property type="entry name" value="Bact_solute-bind_prot3"/>
</dbReference>
<dbReference type="STRING" id="428992.SAMN05216272_10635"/>
<dbReference type="InterPro" id="IPR001638">
    <property type="entry name" value="Solute-binding_3/MltF_N"/>
</dbReference>
<dbReference type="GO" id="GO:0005576">
    <property type="term" value="C:extracellular region"/>
    <property type="evidence" value="ECO:0007669"/>
    <property type="project" value="TreeGrafter"/>
</dbReference>
<evidence type="ECO:0000313" key="6">
    <source>
        <dbReference type="EMBL" id="SDI14041.1"/>
    </source>
</evidence>
<dbReference type="PANTHER" id="PTHR30085">
    <property type="entry name" value="AMINO ACID ABC TRANSPORTER PERMEASE"/>
    <property type="match status" value="1"/>
</dbReference>
<keyword evidence="2" id="KW-0813">Transport</keyword>
<evidence type="ECO:0000256" key="4">
    <source>
        <dbReference type="SAM" id="SignalP"/>
    </source>
</evidence>
<evidence type="ECO:0000256" key="1">
    <source>
        <dbReference type="ARBA" id="ARBA00010333"/>
    </source>
</evidence>
<organism evidence="6 7">
    <name type="scientific">Pseudomonas panipatensis</name>
    <dbReference type="NCBI Taxonomy" id="428992"/>
    <lineage>
        <taxon>Bacteria</taxon>
        <taxon>Pseudomonadati</taxon>
        <taxon>Pseudomonadota</taxon>
        <taxon>Gammaproteobacteria</taxon>
        <taxon>Pseudomonadales</taxon>
        <taxon>Pseudomonadaceae</taxon>
        <taxon>Pseudomonas</taxon>
    </lineage>
</organism>
<evidence type="ECO:0000256" key="2">
    <source>
        <dbReference type="ARBA" id="ARBA00022448"/>
    </source>
</evidence>